<dbReference type="EMBL" id="FNOB01000061">
    <property type="protein sequence ID" value="SDX98083.1"/>
    <property type="molecule type" value="Genomic_DNA"/>
</dbReference>
<name>A0AAN5A1I7_9RHOB</name>
<evidence type="ECO:0000313" key="5">
    <source>
        <dbReference type="Proteomes" id="UP000634647"/>
    </source>
</evidence>
<comment type="caution">
    <text evidence="2">The sequence shown here is derived from an EMBL/GenBank/DDBJ whole genome shotgun (WGS) entry which is preliminary data.</text>
</comment>
<sequence>MKPLSDLPIELKALNTAALVFLGLAISMALAYIDVSHRGIGGSYLITPADIAATYYGPGVGVATLISLAHIHMLGLFSVFWIVSFIFIHCSFSAGWKAFWAVLPFIGFFVDVCGWFLSKMNPGFVYVVIFGGAMFVLSIAVMALVSLYEMWFTRDPRQRILNRNGFAGGSNS</sequence>
<reference evidence="2" key="3">
    <citation type="submission" date="2023-06" db="EMBL/GenBank/DDBJ databases">
        <authorList>
            <person name="Sun Q."/>
            <person name="Zhou Y."/>
        </authorList>
    </citation>
    <scope>NUCLEOTIDE SEQUENCE</scope>
    <source>
        <strain evidence="2">CGMCC 1.10859</strain>
    </source>
</reference>
<keyword evidence="1" id="KW-0472">Membrane</keyword>
<dbReference type="RefSeq" id="WP_051645999.1">
    <property type="nucleotide sequence ID" value="NZ_BNAB01000054.1"/>
</dbReference>
<evidence type="ECO:0000256" key="1">
    <source>
        <dbReference type="SAM" id="Phobius"/>
    </source>
</evidence>
<keyword evidence="1" id="KW-0812">Transmembrane</keyword>
<dbReference type="AlphaFoldDB" id="A0AAN5A1I7"/>
<feature type="transmembrane region" description="Helical" evidence="1">
    <location>
        <begin position="12"/>
        <end position="33"/>
    </location>
</feature>
<evidence type="ECO:0000313" key="4">
    <source>
        <dbReference type="Proteomes" id="UP000199541"/>
    </source>
</evidence>
<dbReference type="Proteomes" id="UP000634647">
    <property type="component" value="Unassembled WGS sequence"/>
</dbReference>
<keyword evidence="1" id="KW-1133">Transmembrane helix</keyword>
<proteinExistence type="predicted"/>
<feature type="transmembrane region" description="Helical" evidence="1">
    <location>
        <begin position="99"/>
        <end position="118"/>
    </location>
</feature>
<reference evidence="2" key="1">
    <citation type="journal article" date="2014" name="Int. J. Syst. Evol. Microbiol.">
        <title>Complete genome sequence of Corynebacterium casei LMG S-19264T (=DSM 44701T), isolated from a smear-ripened cheese.</title>
        <authorList>
            <consortium name="US DOE Joint Genome Institute (JGI-PGF)"/>
            <person name="Walter F."/>
            <person name="Albersmeier A."/>
            <person name="Kalinowski J."/>
            <person name="Ruckert C."/>
        </authorList>
    </citation>
    <scope>NUCLEOTIDE SEQUENCE</scope>
    <source>
        <strain evidence="2">CGMCC 1.10859</strain>
    </source>
</reference>
<reference evidence="3 4" key="2">
    <citation type="submission" date="2016-10" db="EMBL/GenBank/DDBJ databases">
        <authorList>
            <person name="Varghese N."/>
            <person name="Submissions S."/>
        </authorList>
    </citation>
    <scope>NUCLEOTIDE SEQUENCE [LARGE SCALE GENOMIC DNA]</scope>
    <source>
        <strain evidence="3 4">DSM 24802</strain>
    </source>
</reference>
<dbReference type="Proteomes" id="UP000199541">
    <property type="component" value="Unassembled WGS sequence"/>
</dbReference>
<gene>
    <name evidence="2" type="ORF">GCM10008024_41360</name>
    <name evidence="3" type="ORF">SAMN05444006_1611</name>
</gene>
<protein>
    <submittedName>
        <fullName evidence="2">Uncharacterized protein</fullName>
    </submittedName>
</protein>
<evidence type="ECO:0000313" key="3">
    <source>
        <dbReference type="EMBL" id="SDX98083.1"/>
    </source>
</evidence>
<feature type="transmembrane region" description="Helical" evidence="1">
    <location>
        <begin position="124"/>
        <end position="148"/>
    </location>
</feature>
<evidence type="ECO:0000313" key="2">
    <source>
        <dbReference type="EMBL" id="GHE06616.1"/>
    </source>
</evidence>
<accession>A0AAN5A1I7</accession>
<keyword evidence="4" id="KW-1185">Reference proteome</keyword>
<dbReference type="EMBL" id="BNAB01000054">
    <property type="protein sequence ID" value="GHE06616.1"/>
    <property type="molecule type" value="Genomic_DNA"/>
</dbReference>
<feature type="transmembrane region" description="Helical" evidence="1">
    <location>
        <begin position="65"/>
        <end position="87"/>
    </location>
</feature>
<organism evidence="2 5">
    <name type="scientific">Allgaiera indica</name>
    <dbReference type="NCBI Taxonomy" id="765699"/>
    <lineage>
        <taxon>Bacteria</taxon>
        <taxon>Pseudomonadati</taxon>
        <taxon>Pseudomonadota</taxon>
        <taxon>Alphaproteobacteria</taxon>
        <taxon>Rhodobacterales</taxon>
        <taxon>Paracoccaceae</taxon>
        <taxon>Allgaiera</taxon>
    </lineage>
</organism>